<proteinExistence type="predicted"/>
<dbReference type="Proteomes" id="UP000190868">
    <property type="component" value="Chromosome"/>
</dbReference>
<name>A0A1S6U7U5_9BACT</name>
<protein>
    <recommendedName>
        <fullName evidence="3">Periplasmic protein</fullName>
    </recommendedName>
</protein>
<dbReference type="AlphaFoldDB" id="A0A1S6U7U5"/>
<sequence>MKILAYVAGVLLLLFLGVYTIAFTGFGNGIVSNYLEKVIKEKSGFEVKFAKFSLDMSNLDIKANVNDEINFNAHGSLSIFSQKFDIDYAILASNLKSANINLQKPISLKGKAKGTVKDFDVNGAGDLLGSNLSFLTNIKDLKPFTAKVDARKLNIAEALVLAKQPEYAKGYVDLIADIKDENGNRDGNAKIEIYDGIVNNGTVLKDFNITLPKNFYFKGAVNAKIKNDDVNLKSIFITPVATADTKNTHYNLKNLKLSSDFGFKVDELANLEPIIKQKLNGSLSADGNLILDNDKLETLNAKINGFGGNIIANLKDNKVNATINQIKLNELLKLASKPAFASATINGNAVVNNINDVKNISGNLILNTKDGKLHPVELKQMSGFDIKNGVDFRLDSKADIKDSVVNFDANLFSDLLSLKNVKGVFVIDKGDMDSIFNIEVSDLAKFEKIAGVNLSGNVNLNGNVKLKNMALNELNVNGKAIGGDVNAVLKDGKFNAKLAKLALRDLFPFAGMKPLADAALNLEAKFDSIDVKNLNGNVVFTAENGSFMQKNMSEFLDKKFPSNAKFSSKANIDISKSIAKFNANVLSDFVNAKDINGNFDINNNTLDSSLKINISDLRNLKFLTEKELFGAIDVIVSAKMKNSQMDITATSDIFDGKLDAKFKDNLLNADLNKFAFKGLTDMLGMDNFYNGVGDAKFDYNVLSQKGNFHLDINEGKLVANNFTNTLKTFTARDITTEVYKDGYVKGTINKGLVNFDMDLEAQRSSIKSKDATLNTITDAINIPVEFRYEKTDAKIDIKGTSKQPKYSISSDYLKEKALKGLDKLIDKNLGNDGKDGGTKDVVKDLIKGFF</sequence>
<dbReference type="EMBL" id="CP017258">
    <property type="protein sequence ID" value="AQW87749.1"/>
    <property type="molecule type" value="Genomic_DNA"/>
</dbReference>
<accession>A0A1S6U7U5</accession>
<reference evidence="2" key="1">
    <citation type="submission" date="2016-09" db="EMBL/GenBank/DDBJ databases">
        <title>Comparative genomics of the Campylobacter concisus group.</title>
        <authorList>
            <person name="Miller W.G."/>
            <person name="Yee E."/>
            <person name="Chapman M.H."/>
            <person name="Huynh S."/>
            <person name="Bono J.L."/>
            <person name="On S.L.W."/>
            <person name="StLeger J."/>
            <person name="Foster G."/>
            <person name="Parker C.T."/>
        </authorList>
    </citation>
    <scope>NUCLEOTIDE SEQUENCE [LARGE SCALE GENOMIC DNA]</scope>
    <source>
        <strain evidence="2">RM18021</strain>
    </source>
</reference>
<organism evidence="1 2">
    <name type="scientific">Campylobacter pinnipediorum subsp. caledonicus</name>
    <dbReference type="NCBI Taxonomy" id="1874362"/>
    <lineage>
        <taxon>Bacteria</taxon>
        <taxon>Pseudomonadati</taxon>
        <taxon>Campylobacterota</taxon>
        <taxon>Epsilonproteobacteria</taxon>
        <taxon>Campylobacterales</taxon>
        <taxon>Campylobacteraceae</taxon>
        <taxon>Campylobacter</taxon>
    </lineage>
</organism>
<evidence type="ECO:0000313" key="2">
    <source>
        <dbReference type="Proteomes" id="UP000190868"/>
    </source>
</evidence>
<evidence type="ECO:0008006" key="3">
    <source>
        <dbReference type="Google" id="ProtNLM"/>
    </source>
</evidence>
<keyword evidence="2" id="KW-1185">Reference proteome</keyword>
<dbReference type="RefSeq" id="WP_078424532.1">
    <property type="nucleotide sequence ID" value="NZ_CP017258.1"/>
</dbReference>
<evidence type="ECO:0000313" key="1">
    <source>
        <dbReference type="EMBL" id="AQW87749.1"/>
    </source>
</evidence>
<gene>
    <name evidence="1" type="ORF">CPIN18021_0941</name>
</gene>